<feature type="compositionally biased region" description="Low complexity" evidence="1">
    <location>
        <begin position="131"/>
        <end position="148"/>
    </location>
</feature>
<name>A0ABR2WBU0_9FUNG</name>
<organism evidence="2 3">
    <name type="scientific">Basidiobolus ranarum</name>
    <dbReference type="NCBI Taxonomy" id="34480"/>
    <lineage>
        <taxon>Eukaryota</taxon>
        <taxon>Fungi</taxon>
        <taxon>Fungi incertae sedis</taxon>
        <taxon>Zoopagomycota</taxon>
        <taxon>Entomophthoromycotina</taxon>
        <taxon>Basidiobolomycetes</taxon>
        <taxon>Basidiobolales</taxon>
        <taxon>Basidiobolaceae</taxon>
        <taxon>Basidiobolus</taxon>
    </lineage>
</organism>
<gene>
    <name evidence="2" type="ORF">K7432_000078</name>
</gene>
<keyword evidence="3" id="KW-1185">Reference proteome</keyword>
<feature type="compositionally biased region" description="Polar residues" evidence="1">
    <location>
        <begin position="111"/>
        <end position="123"/>
    </location>
</feature>
<dbReference type="Proteomes" id="UP001479436">
    <property type="component" value="Unassembled WGS sequence"/>
</dbReference>
<feature type="region of interest" description="Disordered" evidence="1">
    <location>
        <begin position="1"/>
        <end position="49"/>
    </location>
</feature>
<feature type="compositionally biased region" description="Basic residues" evidence="1">
    <location>
        <begin position="1"/>
        <end position="13"/>
    </location>
</feature>
<sequence>MKRSVIKRRKRASRSTQRSDERHTSNINDPIKRNQTCGSSTPAPGTLSNGVSRLVTFKHQGSSKESNLPHTPLDSEISLFPRDMHSSHATSEKHSFSFSPGKPEKHRRISESQVNIKPWSTSPLPERVQPSPVFSSYSRSSSTQASSVRDSHSMSPQRLNDDDSIYMPPIIESKPVERHFSLPSINIAPGNIMGHQNNRPLPDLLPSISDLNPSISLNSQLFDGSKFYNGNIRLNVYCDESPLKSPSNHSTAFTNPVSAFLPHNPTKLTAYHLHSGHSPKAMKLFSDPILHSLASMRPETSKMESTNLLAPIQNLF</sequence>
<dbReference type="EMBL" id="JASJQH010006877">
    <property type="protein sequence ID" value="KAK9729671.1"/>
    <property type="molecule type" value="Genomic_DNA"/>
</dbReference>
<protein>
    <submittedName>
        <fullName evidence="2">Uncharacterized protein</fullName>
    </submittedName>
</protein>
<proteinExistence type="predicted"/>
<accession>A0ABR2WBU0</accession>
<feature type="region of interest" description="Disordered" evidence="1">
    <location>
        <begin position="85"/>
        <end position="165"/>
    </location>
</feature>
<reference evidence="2 3" key="1">
    <citation type="submission" date="2023-04" db="EMBL/GenBank/DDBJ databases">
        <title>Genome of Basidiobolus ranarum AG-B5.</title>
        <authorList>
            <person name="Stajich J.E."/>
            <person name="Carter-House D."/>
            <person name="Gryganskyi A."/>
        </authorList>
    </citation>
    <scope>NUCLEOTIDE SEQUENCE [LARGE SCALE GENOMIC DNA]</scope>
    <source>
        <strain evidence="2 3">AG-B5</strain>
    </source>
</reference>
<evidence type="ECO:0000313" key="3">
    <source>
        <dbReference type="Proteomes" id="UP001479436"/>
    </source>
</evidence>
<evidence type="ECO:0000313" key="2">
    <source>
        <dbReference type="EMBL" id="KAK9729671.1"/>
    </source>
</evidence>
<comment type="caution">
    <text evidence="2">The sequence shown here is derived from an EMBL/GenBank/DDBJ whole genome shotgun (WGS) entry which is preliminary data.</text>
</comment>
<feature type="compositionally biased region" description="Polar residues" evidence="1">
    <location>
        <begin position="25"/>
        <end position="49"/>
    </location>
</feature>
<evidence type="ECO:0000256" key="1">
    <source>
        <dbReference type="SAM" id="MobiDB-lite"/>
    </source>
</evidence>
<feature type="compositionally biased region" description="Basic and acidic residues" evidence="1">
    <location>
        <begin position="85"/>
        <end position="95"/>
    </location>
</feature>